<feature type="chain" id="PRO_5011485438" evidence="7">
    <location>
        <begin position="20"/>
        <end position="131"/>
    </location>
</feature>
<evidence type="ECO:0000313" key="10">
    <source>
        <dbReference type="Proteomes" id="UP000199371"/>
    </source>
</evidence>
<dbReference type="PANTHER" id="PTHR40942:SF4">
    <property type="entry name" value="CYTOCHROME C5"/>
    <property type="match status" value="1"/>
</dbReference>
<dbReference type="STRING" id="173990.SAMN05660691_00754"/>
<keyword evidence="4" id="KW-0249">Electron transport</keyword>
<dbReference type="InterPro" id="IPR036909">
    <property type="entry name" value="Cyt_c-like_dom_sf"/>
</dbReference>
<reference evidence="10" key="1">
    <citation type="submission" date="2016-10" db="EMBL/GenBank/DDBJ databases">
        <authorList>
            <person name="Varghese N."/>
            <person name="Submissions S."/>
        </authorList>
    </citation>
    <scope>NUCLEOTIDE SEQUENCE [LARGE SCALE GENOMIC DNA]</scope>
    <source>
        <strain evidence="10">DSM 17616</strain>
    </source>
</reference>
<dbReference type="EMBL" id="FNXF01000002">
    <property type="protein sequence ID" value="SEH66639.1"/>
    <property type="molecule type" value="Genomic_DNA"/>
</dbReference>
<feature type="signal peptide" evidence="7">
    <location>
        <begin position="1"/>
        <end position="19"/>
    </location>
</feature>
<evidence type="ECO:0000256" key="7">
    <source>
        <dbReference type="SAM" id="SignalP"/>
    </source>
</evidence>
<protein>
    <submittedName>
        <fullName evidence="9">Cytochrome c5</fullName>
    </submittedName>
</protein>
<accession>A0A1H6JVM6</accession>
<dbReference type="GO" id="GO:0005506">
    <property type="term" value="F:iron ion binding"/>
    <property type="evidence" value="ECO:0007669"/>
    <property type="project" value="InterPro"/>
</dbReference>
<sequence length="131" mass="13594">MKKLTLAFALLLTTVSVNASSDADKEALAKRLAPVGQVYVAGAAAASDAGPSGPRSGEKVYQTACFACHGTGALDAPKKDDAAWKSRMDQGFDVMLKHAIEGIRNMPARGTCADCSDDEIAAAIKFMTDGV</sequence>
<keyword evidence="10" id="KW-1185">Reference proteome</keyword>
<dbReference type="InterPro" id="IPR009056">
    <property type="entry name" value="Cyt_c-like_dom"/>
</dbReference>
<evidence type="ECO:0000259" key="8">
    <source>
        <dbReference type="PROSITE" id="PS51007"/>
    </source>
</evidence>
<dbReference type="Pfam" id="PF13442">
    <property type="entry name" value="Cytochrome_CBB3"/>
    <property type="match status" value="1"/>
</dbReference>
<evidence type="ECO:0000256" key="5">
    <source>
        <dbReference type="ARBA" id="ARBA00023004"/>
    </source>
</evidence>
<feature type="domain" description="Cytochrome c" evidence="8">
    <location>
        <begin position="52"/>
        <end position="131"/>
    </location>
</feature>
<evidence type="ECO:0000256" key="3">
    <source>
        <dbReference type="ARBA" id="ARBA00022723"/>
    </source>
</evidence>
<proteinExistence type="predicted"/>
<evidence type="ECO:0000313" key="9">
    <source>
        <dbReference type="EMBL" id="SEH66639.1"/>
    </source>
</evidence>
<dbReference type="InterPro" id="IPR002323">
    <property type="entry name" value="Cyt_CIE"/>
</dbReference>
<keyword evidence="1" id="KW-0813">Transport</keyword>
<evidence type="ECO:0000256" key="6">
    <source>
        <dbReference type="PROSITE-ProRule" id="PRU00433"/>
    </source>
</evidence>
<dbReference type="OrthoDB" id="9814708at2"/>
<keyword evidence="5 6" id="KW-0408">Iron</keyword>
<dbReference type="GO" id="GO:0009055">
    <property type="term" value="F:electron transfer activity"/>
    <property type="evidence" value="ECO:0007669"/>
    <property type="project" value="InterPro"/>
</dbReference>
<dbReference type="RefSeq" id="WP_092790364.1">
    <property type="nucleotide sequence ID" value="NZ_DASWWU010000009.1"/>
</dbReference>
<evidence type="ECO:0000256" key="4">
    <source>
        <dbReference type="ARBA" id="ARBA00022982"/>
    </source>
</evidence>
<dbReference type="Proteomes" id="UP000199371">
    <property type="component" value="Unassembled WGS sequence"/>
</dbReference>
<keyword evidence="2 6" id="KW-0349">Heme</keyword>
<evidence type="ECO:0000256" key="1">
    <source>
        <dbReference type="ARBA" id="ARBA00022448"/>
    </source>
</evidence>
<dbReference type="SUPFAM" id="SSF46626">
    <property type="entry name" value="Cytochrome c"/>
    <property type="match status" value="1"/>
</dbReference>
<dbReference type="PANTHER" id="PTHR40942">
    <property type="match status" value="1"/>
</dbReference>
<gene>
    <name evidence="9" type="ORF">SAMN05660691_00754</name>
</gene>
<organism evidence="9 10">
    <name type="scientific">Rheinheimera pacifica</name>
    <dbReference type="NCBI Taxonomy" id="173990"/>
    <lineage>
        <taxon>Bacteria</taxon>
        <taxon>Pseudomonadati</taxon>
        <taxon>Pseudomonadota</taxon>
        <taxon>Gammaproteobacteria</taxon>
        <taxon>Chromatiales</taxon>
        <taxon>Chromatiaceae</taxon>
        <taxon>Rheinheimera</taxon>
    </lineage>
</organism>
<keyword evidence="7" id="KW-0732">Signal</keyword>
<dbReference type="AlphaFoldDB" id="A0A1H6JVM6"/>
<dbReference type="Gene3D" id="1.10.760.10">
    <property type="entry name" value="Cytochrome c-like domain"/>
    <property type="match status" value="1"/>
</dbReference>
<name>A0A1H6JVM6_9GAMM</name>
<dbReference type="PRINTS" id="PR00607">
    <property type="entry name" value="CYTCHROMECIE"/>
</dbReference>
<evidence type="ECO:0000256" key="2">
    <source>
        <dbReference type="ARBA" id="ARBA00022617"/>
    </source>
</evidence>
<dbReference type="GO" id="GO:0020037">
    <property type="term" value="F:heme binding"/>
    <property type="evidence" value="ECO:0007669"/>
    <property type="project" value="InterPro"/>
</dbReference>
<keyword evidence="3 6" id="KW-0479">Metal-binding</keyword>
<dbReference type="PROSITE" id="PS51007">
    <property type="entry name" value="CYTC"/>
    <property type="match status" value="1"/>
</dbReference>